<organism evidence="2 3">
    <name type="scientific">Hypnocyclicus thermotrophus</name>
    <dbReference type="NCBI Taxonomy" id="1627895"/>
    <lineage>
        <taxon>Bacteria</taxon>
        <taxon>Fusobacteriati</taxon>
        <taxon>Fusobacteriota</taxon>
        <taxon>Fusobacteriia</taxon>
        <taxon>Fusobacteriales</taxon>
        <taxon>Fusobacteriaceae</taxon>
        <taxon>Hypnocyclicus</taxon>
    </lineage>
</organism>
<dbReference type="AlphaFoldDB" id="A0AA46I5X0"/>
<dbReference type="InterPro" id="IPR011990">
    <property type="entry name" value="TPR-like_helical_dom_sf"/>
</dbReference>
<evidence type="ECO:0000259" key="1">
    <source>
        <dbReference type="Pfam" id="PF01464"/>
    </source>
</evidence>
<accession>A0AA46I5X0</accession>
<dbReference type="SUPFAM" id="SSF48452">
    <property type="entry name" value="TPR-like"/>
    <property type="match status" value="2"/>
</dbReference>
<keyword evidence="3" id="KW-1185">Reference proteome</keyword>
<evidence type="ECO:0000313" key="3">
    <source>
        <dbReference type="Proteomes" id="UP000294678"/>
    </source>
</evidence>
<feature type="domain" description="Transglycosylase SLT" evidence="1">
    <location>
        <begin position="489"/>
        <end position="594"/>
    </location>
</feature>
<dbReference type="RefSeq" id="WP_134112838.1">
    <property type="nucleotide sequence ID" value="NZ_SOBG01000003.1"/>
</dbReference>
<evidence type="ECO:0000313" key="2">
    <source>
        <dbReference type="EMBL" id="TDT71579.1"/>
    </source>
</evidence>
<dbReference type="CDD" id="cd13401">
    <property type="entry name" value="Slt70-like"/>
    <property type="match status" value="1"/>
</dbReference>
<reference evidence="2 3" key="1">
    <citation type="submission" date="2019-03" db="EMBL/GenBank/DDBJ databases">
        <title>Genomic Encyclopedia of Type Strains, Phase IV (KMG-IV): sequencing the most valuable type-strain genomes for metagenomic binning, comparative biology and taxonomic classification.</title>
        <authorList>
            <person name="Goeker M."/>
        </authorList>
    </citation>
    <scope>NUCLEOTIDE SEQUENCE [LARGE SCALE GENOMIC DNA]</scope>
    <source>
        <strain evidence="2 3">DSM 100055</strain>
    </source>
</reference>
<dbReference type="Gene3D" id="1.10.530.10">
    <property type="match status" value="1"/>
</dbReference>
<dbReference type="PANTHER" id="PTHR37423">
    <property type="entry name" value="SOLUBLE LYTIC MUREIN TRANSGLYCOSYLASE-RELATED"/>
    <property type="match status" value="1"/>
</dbReference>
<dbReference type="EMBL" id="SOBG01000003">
    <property type="protein sequence ID" value="TDT71579.1"/>
    <property type="molecule type" value="Genomic_DNA"/>
</dbReference>
<dbReference type="Gene3D" id="1.25.40.10">
    <property type="entry name" value="Tetratricopeptide repeat domain"/>
    <property type="match status" value="1"/>
</dbReference>
<protein>
    <submittedName>
        <fullName evidence="2">Soluble lytic murein transglycosylase</fullName>
    </submittedName>
</protein>
<dbReference type="InterPro" id="IPR023346">
    <property type="entry name" value="Lysozyme-like_dom_sf"/>
</dbReference>
<gene>
    <name evidence="2" type="ORF">EV215_0957</name>
</gene>
<sequence length="626" mass="76403">MKKIILFIFIITNLVVFAVDINDYMLFDNGMKDFNNKNYKKAIEKFKKINIEYKKSNLIKSTYLYYYIGLSYYYTGNYETAIKFLKQTKYIPLEADYNNGYFKKNKKSYFEYEKNYYIAYSYLKMNNYEKAKEYFLKLYIDYFDIDIIKYEKTALKELIKLDKYYRYVFNTKYNIDENYDNLKIEDRLKLAKYFKSKGEYYKASILYRKYLENKSDMWANISVLKMLYYSKHYNELIEISKLYLKDKNNKKIDSYIYYYLASGYRRKGDLDNAITYFKNVKEGYFKKESIHLIGRMYYFKKDYDNAEKYLLQSNKKEAYQLLYNIYFSQKKYKELKKLLVNYIKNNPYSELSAFYRYKLYSMEKQGYLDYIIFFNQNTYYYEKAIEIKNYKEKAKDFPIQKYNEKYKRFNTRIEKILELNNPLYLKIELKYYDFSPEDDLYKKYLISKVFEKNTSYNEAIRNSLLNYRKFYNYKELKKMLYPKYYQKIVSKYSKKYGIEEELIYSIIKQESLFGKSLVSRASAYGLMQIILPTAKMFDNNITIEKLLEPDTNIKIGTQYLKWISDRVNGNISQIAASYNAGIGNVLNWLKEKNGDLIIEKIPYTETRGYVEKVLNNYYKYKRIYSN</sequence>
<dbReference type="SUPFAM" id="SSF53955">
    <property type="entry name" value="Lysozyme-like"/>
    <property type="match status" value="1"/>
</dbReference>
<dbReference type="InterPro" id="IPR008258">
    <property type="entry name" value="Transglycosylase_SLT_dom_1"/>
</dbReference>
<proteinExistence type="predicted"/>
<dbReference type="Proteomes" id="UP000294678">
    <property type="component" value="Unassembled WGS sequence"/>
</dbReference>
<comment type="caution">
    <text evidence="2">The sequence shown here is derived from an EMBL/GenBank/DDBJ whole genome shotgun (WGS) entry which is preliminary data.</text>
</comment>
<dbReference type="Pfam" id="PF01464">
    <property type="entry name" value="SLT"/>
    <property type="match status" value="1"/>
</dbReference>
<dbReference type="PANTHER" id="PTHR37423:SF2">
    <property type="entry name" value="MEMBRANE-BOUND LYTIC MUREIN TRANSGLYCOSYLASE C"/>
    <property type="match status" value="1"/>
</dbReference>
<name>A0AA46I5X0_9FUSO</name>